<accession>A0A379WJ00</accession>
<reference evidence="2 3" key="1">
    <citation type="submission" date="2018-06" db="EMBL/GenBank/DDBJ databases">
        <authorList>
            <consortium name="Pathogen Informatics"/>
            <person name="Doyle S."/>
        </authorList>
    </citation>
    <scope>NUCLEOTIDE SEQUENCE [LARGE SCALE GENOMIC DNA]</scope>
    <source>
        <strain evidence="2 3">NCTC8261</strain>
    </source>
</reference>
<evidence type="ECO:0000313" key="2">
    <source>
        <dbReference type="EMBL" id="SUH33850.1"/>
    </source>
</evidence>
<sequence>MSQDSFNAGISWLLNSLLSTWMAPFCLPDHTISPAVKNAIAAAREKGLNVVLTTGRPMRVCTVT</sequence>
<keyword evidence="2" id="KW-0378">Hydrolase</keyword>
<dbReference type="Pfam" id="PF08282">
    <property type="entry name" value="Hydrolase_3"/>
    <property type="match status" value="1"/>
</dbReference>
<organism evidence="2 3">
    <name type="scientific">Salmonella enterica I</name>
    <dbReference type="NCBI Taxonomy" id="59201"/>
    <lineage>
        <taxon>Bacteria</taxon>
        <taxon>Pseudomonadati</taxon>
        <taxon>Pseudomonadota</taxon>
        <taxon>Gammaproteobacteria</taxon>
        <taxon>Enterobacterales</taxon>
        <taxon>Enterobacteriaceae</taxon>
        <taxon>Salmonella</taxon>
    </lineage>
</organism>
<proteinExistence type="predicted"/>
<evidence type="ECO:0000313" key="3">
    <source>
        <dbReference type="Proteomes" id="UP000254712"/>
    </source>
</evidence>
<dbReference type="InterPro" id="IPR023214">
    <property type="entry name" value="HAD_sf"/>
</dbReference>
<dbReference type="Proteomes" id="UP000254712">
    <property type="component" value="Unassembled WGS sequence"/>
</dbReference>
<dbReference type="AlphaFoldDB" id="A0A379WJ00"/>
<dbReference type="Gene3D" id="3.40.50.1000">
    <property type="entry name" value="HAD superfamily/HAD-like"/>
    <property type="match status" value="1"/>
</dbReference>
<dbReference type="GO" id="GO:0046872">
    <property type="term" value="F:metal ion binding"/>
    <property type="evidence" value="ECO:0007669"/>
    <property type="project" value="UniProtKB-KW"/>
</dbReference>
<dbReference type="EMBL" id="UGXT01000002">
    <property type="protein sequence ID" value="SUH33850.1"/>
    <property type="molecule type" value="Genomic_DNA"/>
</dbReference>
<gene>
    <name evidence="2" type="primary">yidA_1</name>
    <name evidence="2" type="ORF">NCTC8261_00016</name>
</gene>
<protein>
    <submittedName>
        <fullName evidence="2">Sugar phosphate phosphatase</fullName>
        <ecNumber evidence="2">3.1.3.-</ecNumber>
    </submittedName>
</protein>
<dbReference type="InterPro" id="IPR036412">
    <property type="entry name" value="HAD-like_sf"/>
</dbReference>
<dbReference type="EC" id="3.1.3.-" evidence="2"/>
<evidence type="ECO:0000256" key="1">
    <source>
        <dbReference type="ARBA" id="ARBA00022723"/>
    </source>
</evidence>
<name>A0A379WJ00_SALET</name>
<keyword evidence="1" id="KW-0479">Metal-binding</keyword>
<dbReference type="SUPFAM" id="SSF56784">
    <property type="entry name" value="HAD-like"/>
    <property type="match status" value="1"/>
</dbReference>
<dbReference type="GO" id="GO:0016787">
    <property type="term" value="F:hydrolase activity"/>
    <property type="evidence" value="ECO:0007669"/>
    <property type="project" value="UniProtKB-KW"/>
</dbReference>